<dbReference type="SUPFAM" id="SSF51735">
    <property type="entry name" value="NAD(P)-binding Rossmann-fold domains"/>
    <property type="match status" value="1"/>
</dbReference>
<proteinExistence type="predicted"/>
<dbReference type="InterPro" id="IPR001509">
    <property type="entry name" value="Epimerase_deHydtase"/>
</dbReference>
<dbReference type="EMBL" id="JACJVO010000024">
    <property type="protein sequence ID" value="MBB6733229.1"/>
    <property type="molecule type" value="Genomic_DNA"/>
</dbReference>
<dbReference type="RefSeq" id="WP_185130872.1">
    <property type="nucleotide sequence ID" value="NZ_JACJVO010000024.1"/>
</dbReference>
<gene>
    <name evidence="2" type="ORF">H7C18_20110</name>
</gene>
<protein>
    <submittedName>
        <fullName evidence="2">NAD(P)-dependent oxidoreductase</fullName>
    </submittedName>
</protein>
<evidence type="ECO:0000313" key="2">
    <source>
        <dbReference type="EMBL" id="MBB6733229.1"/>
    </source>
</evidence>
<keyword evidence="3" id="KW-1185">Reference proteome</keyword>
<dbReference type="Proteomes" id="UP000564644">
    <property type="component" value="Unassembled WGS sequence"/>
</dbReference>
<reference evidence="2 3" key="1">
    <citation type="submission" date="2020-08" db="EMBL/GenBank/DDBJ databases">
        <title>Cohnella phylogeny.</title>
        <authorList>
            <person name="Dunlap C."/>
        </authorList>
    </citation>
    <scope>NUCLEOTIDE SEQUENCE [LARGE SCALE GENOMIC DNA]</scope>
    <source>
        <strain evidence="2 3">CBP 2801</strain>
    </source>
</reference>
<dbReference type="Gene3D" id="3.40.50.720">
    <property type="entry name" value="NAD(P)-binding Rossmann-like Domain"/>
    <property type="match status" value="1"/>
</dbReference>
<dbReference type="GO" id="GO:0005737">
    <property type="term" value="C:cytoplasm"/>
    <property type="evidence" value="ECO:0007669"/>
    <property type="project" value="TreeGrafter"/>
</dbReference>
<evidence type="ECO:0000313" key="3">
    <source>
        <dbReference type="Proteomes" id="UP000564644"/>
    </source>
</evidence>
<comment type="caution">
    <text evidence="2">The sequence shown here is derived from an EMBL/GenBank/DDBJ whole genome shotgun (WGS) entry which is preliminary data.</text>
</comment>
<dbReference type="PANTHER" id="PTHR48079:SF6">
    <property type="entry name" value="NAD(P)-BINDING DOMAIN-CONTAINING PROTEIN-RELATED"/>
    <property type="match status" value="1"/>
</dbReference>
<dbReference type="GO" id="GO:0004029">
    <property type="term" value="F:aldehyde dehydrogenase (NAD+) activity"/>
    <property type="evidence" value="ECO:0007669"/>
    <property type="project" value="TreeGrafter"/>
</dbReference>
<organism evidence="2 3">
    <name type="scientific">Cohnella zeiphila</name>
    <dbReference type="NCBI Taxonomy" id="2761120"/>
    <lineage>
        <taxon>Bacteria</taxon>
        <taxon>Bacillati</taxon>
        <taxon>Bacillota</taxon>
        <taxon>Bacilli</taxon>
        <taxon>Bacillales</taxon>
        <taxon>Paenibacillaceae</taxon>
        <taxon>Cohnella</taxon>
    </lineage>
</organism>
<dbReference type="AlphaFoldDB" id="A0A7X0SQH9"/>
<sequence length="282" mass="30745">MKIWVTGATGKVGSRFVPRLLQRGHRVTALVRDAGRAEPLRRMGAEPVEGDLLEPGGWADTLQGADTVVHLAAQLHGGVDEATAQRANIDASVILAEAALQANVPRFVLASTNLVYGSGSRPAPGREEDELRPPFTYPRSKVAAEEALLRLYRERNLGLRILRLAFVYGEGDPHAVDYLRVMRGWHPAQRLQMIHHADVGQALLLVASAAGIDGQIYNVADDAPLTAAELFRLHGQAVPQPTEATPALDPWFMIADTTKIRDELGFRHIFPTFYTARDAGAL</sequence>
<dbReference type="InterPro" id="IPR051783">
    <property type="entry name" value="NAD(P)-dependent_oxidoreduct"/>
</dbReference>
<dbReference type="InterPro" id="IPR036291">
    <property type="entry name" value="NAD(P)-bd_dom_sf"/>
</dbReference>
<dbReference type="PANTHER" id="PTHR48079">
    <property type="entry name" value="PROTEIN YEEZ"/>
    <property type="match status" value="1"/>
</dbReference>
<name>A0A7X0SQH9_9BACL</name>
<feature type="domain" description="NAD-dependent epimerase/dehydratase" evidence="1">
    <location>
        <begin position="3"/>
        <end position="220"/>
    </location>
</feature>
<dbReference type="Pfam" id="PF01370">
    <property type="entry name" value="Epimerase"/>
    <property type="match status" value="1"/>
</dbReference>
<accession>A0A7X0SQH9</accession>
<evidence type="ECO:0000259" key="1">
    <source>
        <dbReference type="Pfam" id="PF01370"/>
    </source>
</evidence>